<accession>E3SQ95</accession>
<dbReference type="Gene3D" id="2.30.30.100">
    <property type="match status" value="1"/>
</dbReference>
<proteinExistence type="predicted"/>
<evidence type="ECO:0000313" key="3">
    <source>
        <dbReference type="Proteomes" id="UP000006535"/>
    </source>
</evidence>
<dbReference type="OrthoDB" id="17377at10239"/>
<name>E3SQ95_9CAUD</name>
<feature type="domain" description="Sm-like" evidence="1">
    <location>
        <begin position="14"/>
        <end position="98"/>
    </location>
</feature>
<sequence>MISYAKHDEEFYGIFKLVNGEEVLGKAILTQDETETLVFIQDPVCVQVVTRESEDGKVTRGMGFTKWMQLSEEDFYIIREKDIITVSSMSKEVIFMYENFVADDDPLLGKKKLKTDPDNALGYVGTIDQARKLFEKIFKDKPSNS</sequence>
<dbReference type="Proteomes" id="UP000006535">
    <property type="component" value="Segment"/>
</dbReference>
<dbReference type="KEGG" id="vg:10328439"/>
<dbReference type="GeneID" id="10328439"/>
<keyword evidence="3" id="KW-1185">Reference proteome</keyword>
<reference evidence="2 3" key="1">
    <citation type="journal article" date="2010" name="Environ. Microbiol.">
        <title>Genomic analysis of oceanic cyanobacterial myoviruses compared with T4-like myoviruses from diverse hosts and environments.</title>
        <authorList>
            <person name="Sullivan M.B."/>
            <person name="Huang K.H."/>
            <person name="Ignacio-Espinoza J.C."/>
            <person name="Berlin A.M."/>
            <person name="Kelly L."/>
            <person name="Weigele P.R."/>
            <person name="DeFrancesco A.S."/>
            <person name="Kern S.E."/>
            <person name="Thompson L.R."/>
            <person name="Young S."/>
            <person name="Yandava C."/>
            <person name="Fu R."/>
            <person name="Krastins B."/>
            <person name="Chase M."/>
            <person name="Sarracino D."/>
            <person name="Osburne M.S."/>
            <person name="Henn M.R."/>
            <person name="Chisholm S.W."/>
        </authorList>
    </citation>
    <scope>NUCLEOTIDE SEQUENCE [LARGE SCALE GENOMIC DNA]</scope>
    <source>
        <strain evidence="2">Syn19</strain>
    </source>
</reference>
<evidence type="ECO:0000259" key="1">
    <source>
        <dbReference type="Pfam" id="PF16243"/>
    </source>
</evidence>
<dbReference type="EMBL" id="GU071106">
    <property type="protein sequence ID" value="ADO99427.1"/>
    <property type="molecule type" value="Genomic_DNA"/>
</dbReference>
<dbReference type="RefSeq" id="YP_004323963.1">
    <property type="nucleotide sequence ID" value="NC_015286.1"/>
</dbReference>
<dbReference type="Pfam" id="PF16243">
    <property type="entry name" value="Sm_like"/>
    <property type="match status" value="1"/>
</dbReference>
<gene>
    <name evidence="2" type="ORF">Syn19_130</name>
</gene>
<protein>
    <submittedName>
        <fullName evidence="2">Methylamine utilization protein</fullName>
    </submittedName>
</protein>
<evidence type="ECO:0000313" key="2">
    <source>
        <dbReference type="EMBL" id="ADO99427.1"/>
    </source>
</evidence>
<organism evidence="2 3">
    <name type="scientific">Synechococcus phage Syn19</name>
    <dbReference type="NCBI Taxonomy" id="445684"/>
    <lineage>
        <taxon>Viruses</taxon>
        <taxon>Duplodnaviria</taxon>
        <taxon>Heunggongvirae</taxon>
        <taxon>Uroviricota</taxon>
        <taxon>Caudoviricetes</taxon>
        <taxon>Pantevenvirales</taxon>
        <taxon>Kyanoviridae</taxon>
        <taxon>Pontusvirus</taxon>
        <taxon>Pontusvirus syn19</taxon>
    </lineage>
</organism>
<dbReference type="InterPro" id="IPR032600">
    <property type="entry name" value="Sm-like_dom"/>
</dbReference>